<organism evidence="1 2">
    <name type="scientific">Allocoleopsis franciscana PCC 7113</name>
    <dbReference type="NCBI Taxonomy" id="1173027"/>
    <lineage>
        <taxon>Bacteria</taxon>
        <taxon>Bacillati</taxon>
        <taxon>Cyanobacteriota</taxon>
        <taxon>Cyanophyceae</taxon>
        <taxon>Coleofasciculales</taxon>
        <taxon>Coleofasciculaceae</taxon>
        <taxon>Allocoleopsis</taxon>
        <taxon>Allocoleopsis franciscana</taxon>
    </lineage>
</organism>
<dbReference type="Proteomes" id="UP000010471">
    <property type="component" value="Chromosome"/>
</dbReference>
<dbReference type="KEGG" id="mic:Mic7113_4194"/>
<sequence>MQGLFLFIPPHWGFEMINPQLSFDVLSLIAKII</sequence>
<dbReference type="HOGENOM" id="CLU_3382723_0_0_3"/>
<reference evidence="1 2" key="1">
    <citation type="submission" date="2012-06" db="EMBL/GenBank/DDBJ databases">
        <title>Finished chromosome of genome of Microcoleus sp. PCC 7113.</title>
        <authorList>
            <consortium name="US DOE Joint Genome Institute"/>
            <person name="Gugger M."/>
            <person name="Coursin T."/>
            <person name="Rippka R."/>
            <person name="Tandeau De Marsac N."/>
            <person name="Huntemann M."/>
            <person name="Wei C.-L."/>
            <person name="Han J."/>
            <person name="Detter J.C."/>
            <person name="Han C."/>
            <person name="Tapia R."/>
            <person name="Chen A."/>
            <person name="Kyrpides N."/>
            <person name="Mavromatis K."/>
            <person name="Markowitz V."/>
            <person name="Szeto E."/>
            <person name="Ivanova N."/>
            <person name="Pagani I."/>
            <person name="Pati A."/>
            <person name="Goodwin L."/>
            <person name="Nordberg H.P."/>
            <person name="Cantor M.N."/>
            <person name="Hua S.X."/>
            <person name="Woyke T."/>
            <person name="Kerfeld C.A."/>
        </authorList>
    </citation>
    <scope>NUCLEOTIDE SEQUENCE [LARGE SCALE GENOMIC DNA]</scope>
    <source>
        <strain evidence="1 2">PCC 7113</strain>
    </source>
</reference>
<dbReference type="EMBL" id="CP003630">
    <property type="protein sequence ID" value="AFZ19895.1"/>
    <property type="molecule type" value="Genomic_DNA"/>
</dbReference>
<dbReference type="AlphaFoldDB" id="K9WHK4"/>
<protein>
    <submittedName>
        <fullName evidence="1">Uncharacterized protein</fullName>
    </submittedName>
</protein>
<keyword evidence="2" id="KW-1185">Reference proteome</keyword>
<evidence type="ECO:0000313" key="2">
    <source>
        <dbReference type="Proteomes" id="UP000010471"/>
    </source>
</evidence>
<proteinExistence type="predicted"/>
<accession>K9WHK4</accession>
<gene>
    <name evidence="1" type="ORF">Mic7113_4194</name>
</gene>
<evidence type="ECO:0000313" key="1">
    <source>
        <dbReference type="EMBL" id="AFZ19895.1"/>
    </source>
</evidence>
<name>K9WHK4_9CYAN</name>